<dbReference type="AlphaFoldDB" id="A0A0W0VFC1"/>
<feature type="transmembrane region" description="Helical" evidence="1">
    <location>
        <begin position="49"/>
        <end position="78"/>
    </location>
</feature>
<evidence type="ECO:0000313" key="3">
    <source>
        <dbReference type="Proteomes" id="UP000054869"/>
    </source>
</evidence>
<evidence type="ECO:0000313" key="2">
    <source>
        <dbReference type="EMBL" id="KTD18816.1"/>
    </source>
</evidence>
<keyword evidence="1" id="KW-0812">Transmembrane</keyword>
<keyword evidence="1" id="KW-1133">Transmembrane helix</keyword>
<organism evidence="2 3">
    <name type="scientific">Legionella lansingensis</name>
    <dbReference type="NCBI Taxonomy" id="45067"/>
    <lineage>
        <taxon>Bacteria</taxon>
        <taxon>Pseudomonadati</taxon>
        <taxon>Pseudomonadota</taxon>
        <taxon>Gammaproteobacteria</taxon>
        <taxon>Legionellales</taxon>
        <taxon>Legionellaceae</taxon>
        <taxon>Legionella</taxon>
    </lineage>
</organism>
<reference evidence="2 3" key="1">
    <citation type="submission" date="2015-11" db="EMBL/GenBank/DDBJ databases">
        <title>Genomic analysis of 38 Legionella species identifies large and diverse effector repertoires.</title>
        <authorList>
            <person name="Burstein D."/>
            <person name="Amaro F."/>
            <person name="Zusman T."/>
            <person name="Lifshitz Z."/>
            <person name="Cohen O."/>
            <person name="Gilbert J.A."/>
            <person name="Pupko T."/>
            <person name="Shuman H.A."/>
            <person name="Segal G."/>
        </authorList>
    </citation>
    <scope>NUCLEOTIDE SEQUENCE [LARGE SCALE GENOMIC DNA]</scope>
    <source>
        <strain evidence="2 3">ATCC 49751</strain>
    </source>
</reference>
<evidence type="ECO:0000256" key="1">
    <source>
        <dbReference type="SAM" id="Phobius"/>
    </source>
</evidence>
<dbReference type="OrthoDB" id="9938912at2"/>
<comment type="caution">
    <text evidence="2">The sequence shown here is derived from an EMBL/GenBank/DDBJ whole genome shotgun (WGS) entry which is preliminary data.</text>
</comment>
<evidence type="ECO:0008006" key="4">
    <source>
        <dbReference type="Google" id="ProtNLM"/>
    </source>
</evidence>
<dbReference type="STRING" id="45067.Llan_2419"/>
<proteinExistence type="predicted"/>
<keyword evidence="1" id="KW-0472">Membrane</keyword>
<feature type="transmembrane region" description="Helical" evidence="1">
    <location>
        <begin position="7"/>
        <end position="29"/>
    </location>
</feature>
<accession>A0A0W0VFC1</accession>
<sequence>MKTLRKYFALLITGPLVGFYIFFSKHWLINSLIALSTATTLMMLLPVSLPVLVCSFLAGYAASAATLGVVQQITAFFYNWRLNQCEMMVAPIVPEISYAAYKGILHANTKIAEVEDYQKHPESFYGRKAADFLLASAGHFSCRGRCMPITWEMKEEANTENSCCI</sequence>
<dbReference type="EMBL" id="LNYI01000057">
    <property type="protein sequence ID" value="KTD18816.1"/>
    <property type="molecule type" value="Genomic_DNA"/>
</dbReference>
<protein>
    <recommendedName>
        <fullName evidence="4">Transmembrane protein</fullName>
    </recommendedName>
</protein>
<dbReference type="RefSeq" id="WP_028372524.1">
    <property type="nucleotide sequence ID" value="NZ_CAAAJD010000004.1"/>
</dbReference>
<keyword evidence="3" id="KW-1185">Reference proteome</keyword>
<gene>
    <name evidence="2" type="ORF">Llan_2419</name>
</gene>
<dbReference type="PATRIC" id="fig|45067.4.peg.2539"/>
<name>A0A0W0VFC1_9GAMM</name>
<dbReference type="Proteomes" id="UP000054869">
    <property type="component" value="Unassembled WGS sequence"/>
</dbReference>